<evidence type="ECO:0000256" key="1">
    <source>
        <dbReference type="SAM" id="Phobius"/>
    </source>
</evidence>
<keyword evidence="1" id="KW-0472">Membrane</keyword>
<accession>A0A016ULH3</accession>
<dbReference type="OrthoDB" id="10586866at2759"/>
<dbReference type="Pfam" id="PF10326">
    <property type="entry name" value="7TM_GPCR_Str"/>
    <property type="match status" value="1"/>
</dbReference>
<dbReference type="AlphaFoldDB" id="A0A016ULH3"/>
<sequence length="117" mass="13006">MSIRVTKLSFLIASFYWAHEIKKKLNASFLSERTKTLQRRLSNMLLGQILCVVVLLLFPVFVVHPFLVYSGGTSSPTIIFCTTALLSLLPVLSPVLVTASISNTSFFSSKISKMCVF</sequence>
<gene>
    <name evidence="2" type="primary">Acey_s0037.g3483</name>
    <name evidence="2" type="ORF">Y032_0037g3483</name>
</gene>
<evidence type="ECO:0000313" key="3">
    <source>
        <dbReference type="Proteomes" id="UP000024635"/>
    </source>
</evidence>
<keyword evidence="1" id="KW-0812">Transmembrane</keyword>
<evidence type="ECO:0000313" key="2">
    <source>
        <dbReference type="EMBL" id="EYC15373.1"/>
    </source>
</evidence>
<protein>
    <submittedName>
        <fullName evidence="2">Uncharacterized protein</fullName>
    </submittedName>
</protein>
<name>A0A016ULH3_9BILA</name>
<feature type="transmembrane region" description="Helical" evidence="1">
    <location>
        <begin position="77"/>
        <end position="101"/>
    </location>
</feature>
<feature type="transmembrane region" description="Helical" evidence="1">
    <location>
        <begin position="45"/>
        <end position="71"/>
    </location>
</feature>
<dbReference type="Proteomes" id="UP000024635">
    <property type="component" value="Unassembled WGS sequence"/>
</dbReference>
<organism evidence="2 3">
    <name type="scientific">Ancylostoma ceylanicum</name>
    <dbReference type="NCBI Taxonomy" id="53326"/>
    <lineage>
        <taxon>Eukaryota</taxon>
        <taxon>Metazoa</taxon>
        <taxon>Ecdysozoa</taxon>
        <taxon>Nematoda</taxon>
        <taxon>Chromadorea</taxon>
        <taxon>Rhabditida</taxon>
        <taxon>Rhabditina</taxon>
        <taxon>Rhabditomorpha</taxon>
        <taxon>Strongyloidea</taxon>
        <taxon>Ancylostomatidae</taxon>
        <taxon>Ancylostomatinae</taxon>
        <taxon>Ancylostoma</taxon>
    </lineage>
</organism>
<keyword evidence="1" id="KW-1133">Transmembrane helix</keyword>
<reference evidence="3" key="1">
    <citation type="journal article" date="2015" name="Nat. Genet.">
        <title>The genome and transcriptome of the zoonotic hookworm Ancylostoma ceylanicum identify infection-specific gene families.</title>
        <authorList>
            <person name="Schwarz E.M."/>
            <person name="Hu Y."/>
            <person name="Antoshechkin I."/>
            <person name="Miller M.M."/>
            <person name="Sternberg P.W."/>
            <person name="Aroian R.V."/>
        </authorList>
    </citation>
    <scope>NUCLEOTIDE SEQUENCE</scope>
    <source>
        <strain evidence="3">HY135</strain>
    </source>
</reference>
<dbReference type="EMBL" id="JARK01001373">
    <property type="protein sequence ID" value="EYC15373.1"/>
    <property type="molecule type" value="Genomic_DNA"/>
</dbReference>
<comment type="caution">
    <text evidence="2">The sequence shown here is derived from an EMBL/GenBank/DDBJ whole genome shotgun (WGS) entry which is preliminary data.</text>
</comment>
<keyword evidence="3" id="KW-1185">Reference proteome</keyword>
<proteinExistence type="predicted"/>
<dbReference type="InterPro" id="IPR019428">
    <property type="entry name" value="7TM_GPCR_serpentine_rcpt_Str"/>
</dbReference>